<dbReference type="GO" id="GO:0005829">
    <property type="term" value="C:cytosol"/>
    <property type="evidence" value="ECO:0007669"/>
    <property type="project" value="TreeGrafter"/>
</dbReference>
<evidence type="ECO:0000259" key="8">
    <source>
        <dbReference type="PROSITE" id="PS50110"/>
    </source>
</evidence>
<dbReference type="RefSeq" id="WP_128983629.1">
    <property type="nucleotide sequence ID" value="NZ_PDKJ01000026.1"/>
</dbReference>
<keyword evidence="2" id="KW-0902">Two-component regulatory system</keyword>
<dbReference type="GO" id="GO:0006355">
    <property type="term" value="P:regulation of DNA-templated transcription"/>
    <property type="evidence" value="ECO:0007669"/>
    <property type="project" value="InterPro"/>
</dbReference>
<dbReference type="SMART" id="SM00862">
    <property type="entry name" value="Trans_reg_C"/>
    <property type="match status" value="1"/>
</dbReference>
<dbReference type="Pfam" id="PF00486">
    <property type="entry name" value="Trans_reg_C"/>
    <property type="match status" value="1"/>
</dbReference>
<evidence type="ECO:0000256" key="4">
    <source>
        <dbReference type="ARBA" id="ARBA00023125"/>
    </source>
</evidence>
<organism evidence="10 11">
    <name type="scientific">Halarcobacter ebronensis</name>
    <dbReference type="NCBI Taxonomy" id="1462615"/>
    <lineage>
        <taxon>Bacteria</taxon>
        <taxon>Pseudomonadati</taxon>
        <taxon>Campylobacterota</taxon>
        <taxon>Epsilonproteobacteria</taxon>
        <taxon>Campylobacterales</taxon>
        <taxon>Arcobacteraceae</taxon>
        <taxon>Halarcobacter</taxon>
    </lineage>
</organism>
<dbReference type="Proteomes" id="UP000290172">
    <property type="component" value="Unassembled WGS sequence"/>
</dbReference>
<dbReference type="Gene3D" id="3.40.50.2300">
    <property type="match status" value="1"/>
</dbReference>
<dbReference type="SUPFAM" id="SSF46894">
    <property type="entry name" value="C-terminal effector domain of the bipartite response regulators"/>
    <property type="match status" value="1"/>
</dbReference>
<dbReference type="PANTHER" id="PTHR48111">
    <property type="entry name" value="REGULATOR OF RPOS"/>
    <property type="match status" value="1"/>
</dbReference>
<name>A0A4Q0Y6G2_9BACT</name>
<feature type="domain" description="OmpR/PhoB-type" evidence="9">
    <location>
        <begin position="132"/>
        <end position="226"/>
    </location>
</feature>
<evidence type="ECO:0000313" key="11">
    <source>
        <dbReference type="Proteomes" id="UP000290172"/>
    </source>
</evidence>
<dbReference type="InterPro" id="IPR001867">
    <property type="entry name" value="OmpR/PhoB-type_DNA-bd"/>
</dbReference>
<dbReference type="GO" id="GO:0000976">
    <property type="term" value="F:transcription cis-regulatory region binding"/>
    <property type="evidence" value="ECO:0007669"/>
    <property type="project" value="TreeGrafter"/>
</dbReference>
<dbReference type="InterPro" id="IPR001789">
    <property type="entry name" value="Sig_transdc_resp-reg_receiver"/>
</dbReference>
<dbReference type="GO" id="GO:0000156">
    <property type="term" value="F:phosphorelay response regulator activity"/>
    <property type="evidence" value="ECO:0007669"/>
    <property type="project" value="TreeGrafter"/>
</dbReference>
<dbReference type="InterPro" id="IPR036388">
    <property type="entry name" value="WH-like_DNA-bd_sf"/>
</dbReference>
<keyword evidence="1 6" id="KW-0597">Phosphoprotein</keyword>
<dbReference type="SMART" id="SM00448">
    <property type="entry name" value="REC"/>
    <property type="match status" value="1"/>
</dbReference>
<dbReference type="InterPro" id="IPR016032">
    <property type="entry name" value="Sig_transdc_resp-reg_C-effctor"/>
</dbReference>
<keyword evidence="4 7" id="KW-0238">DNA-binding</keyword>
<dbReference type="Gene3D" id="1.10.10.10">
    <property type="entry name" value="Winged helix-like DNA-binding domain superfamily/Winged helix DNA-binding domain"/>
    <property type="match status" value="1"/>
</dbReference>
<dbReference type="InterPro" id="IPR039420">
    <property type="entry name" value="WalR-like"/>
</dbReference>
<dbReference type="CDD" id="cd17536">
    <property type="entry name" value="REC_YesN-like"/>
    <property type="match status" value="1"/>
</dbReference>
<dbReference type="PROSITE" id="PS50110">
    <property type="entry name" value="RESPONSE_REGULATORY"/>
    <property type="match status" value="1"/>
</dbReference>
<comment type="caution">
    <text evidence="10">The sequence shown here is derived from an EMBL/GenBank/DDBJ whole genome shotgun (WGS) entry which is preliminary data.</text>
</comment>
<evidence type="ECO:0000256" key="5">
    <source>
        <dbReference type="ARBA" id="ARBA00023163"/>
    </source>
</evidence>
<proteinExistence type="predicted"/>
<feature type="DNA-binding region" description="OmpR/PhoB-type" evidence="7">
    <location>
        <begin position="132"/>
        <end position="226"/>
    </location>
</feature>
<evidence type="ECO:0000256" key="2">
    <source>
        <dbReference type="ARBA" id="ARBA00023012"/>
    </source>
</evidence>
<keyword evidence="3" id="KW-0805">Transcription regulation</keyword>
<dbReference type="PANTHER" id="PTHR48111:SF1">
    <property type="entry name" value="TWO-COMPONENT RESPONSE REGULATOR ORR33"/>
    <property type="match status" value="1"/>
</dbReference>
<dbReference type="AlphaFoldDB" id="A0A4Q0Y6G2"/>
<gene>
    <name evidence="10" type="ORF">CRV08_15155</name>
</gene>
<sequence>MEKMINEDIKVLIVEDDEIARENAVEYLQDYFSNIFEASNALDALKIYETKKPDIIISDIQMPRLNGLEFIQRVRQKDKKVQIIVLTAFCDKEYLLKAIELQLVKYLIKPINEYEFDMAIKNSIEALKNDETNIIKLQDGLVFDMFNLVLLKDGELIKLRIKEVDFIKLLLKNRGRYVTYQEIENFVWDEQVMTKDALKTLVKNLKKKVSKDFILNLSGIGYKLAF</sequence>
<dbReference type="PROSITE" id="PS51755">
    <property type="entry name" value="OMPR_PHOB"/>
    <property type="match status" value="1"/>
</dbReference>
<evidence type="ECO:0000256" key="6">
    <source>
        <dbReference type="PROSITE-ProRule" id="PRU00169"/>
    </source>
</evidence>
<reference evidence="10 11" key="1">
    <citation type="submission" date="2017-10" db="EMBL/GenBank/DDBJ databases">
        <title>Genomics of the genus Arcobacter.</title>
        <authorList>
            <person name="Perez-Cataluna A."/>
            <person name="Figueras M.J."/>
        </authorList>
    </citation>
    <scope>NUCLEOTIDE SEQUENCE [LARGE SCALE GENOMIC DNA]</scope>
    <source>
        <strain evidence="10 11">CECT 8993</strain>
    </source>
</reference>
<evidence type="ECO:0000313" key="10">
    <source>
        <dbReference type="EMBL" id="RXJ65453.1"/>
    </source>
</evidence>
<evidence type="ECO:0000256" key="1">
    <source>
        <dbReference type="ARBA" id="ARBA00022553"/>
    </source>
</evidence>
<dbReference type="InterPro" id="IPR011006">
    <property type="entry name" value="CheY-like_superfamily"/>
</dbReference>
<dbReference type="Pfam" id="PF00072">
    <property type="entry name" value="Response_reg"/>
    <property type="match status" value="1"/>
</dbReference>
<evidence type="ECO:0000256" key="7">
    <source>
        <dbReference type="PROSITE-ProRule" id="PRU01091"/>
    </source>
</evidence>
<keyword evidence="5" id="KW-0804">Transcription</keyword>
<dbReference type="SUPFAM" id="SSF52172">
    <property type="entry name" value="CheY-like"/>
    <property type="match status" value="1"/>
</dbReference>
<dbReference type="EMBL" id="PDKJ01000026">
    <property type="protein sequence ID" value="RXJ65453.1"/>
    <property type="molecule type" value="Genomic_DNA"/>
</dbReference>
<feature type="domain" description="Response regulatory" evidence="8">
    <location>
        <begin position="10"/>
        <end position="124"/>
    </location>
</feature>
<accession>A0A4Q0Y6G2</accession>
<feature type="modified residue" description="4-aspartylphosphate" evidence="6">
    <location>
        <position position="59"/>
    </location>
</feature>
<evidence type="ECO:0000259" key="9">
    <source>
        <dbReference type="PROSITE" id="PS51755"/>
    </source>
</evidence>
<evidence type="ECO:0000256" key="3">
    <source>
        <dbReference type="ARBA" id="ARBA00023015"/>
    </source>
</evidence>
<protein>
    <submittedName>
        <fullName evidence="10">DNA-binding response regulator</fullName>
    </submittedName>
</protein>
<dbReference type="GO" id="GO:0032993">
    <property type="term" value="C:protein-DNA complex"/>
    <property type="evidence" value="ECO:0007669"/>
    <property type="project" value="TreeGrafter"/>
</dbReference>